<evidence type="ECO:0000313" key="1">
    <source>
        <dbReference type="EMBL" id="QGZ59099.1"/>
    </source>
</evidence>
<dbReference type="RefSeq" id="WP_158762282.1">
    <property type="nucleotide sequence ID" value="NZ_CP046911.1"/>
</dbReference>
<dbReference type="AlphaFoldDB" id="A0A7Z2GCE9"/>
<keyword evidence="2" id="KW-1185">Reference proteome</keyword>
<reference evidence="1 2" key="1">
    <citation type="submission" date="2019-12" db="EMBL/GenBank/DDBJ databases">
        <title>Paraburkholderia acidiphila 7Q-K02 sp. nov and Paraburkholderia acidisoli DHF22 sp. nov., two strains isolated from forest soil.</title>
        <authorList>
            <person name="Gao Z."/>
            <person name="Qiu L."/>
        </authorList>
    </citation>
    <scope>NUCLEOTIDE SEQUENCE [LARGE SCALE GENOMIC DNA]</scope>
    <source>
        <strain evidence="1 2">7Q-K02</strain>
    </source>
</reference>
<organism evidence="1 2">
    <name type="scientific">Paraburkholderia acidiphila</name>
    <dbReference type="NCBI Taxonomy" id="2571747"/>
    <lineage>
        <taxon>Bacteria</taxon>
        <taxon>Pseudomonadati</taxon>
        <taxon>Pseudomonadota</taxon>
        <taxon>Betaproteobacteria</taxon>
        <taxon>Burkholderiales</taxon>
        <taxon>Burkholderiaceae</taxon>
        <taxon>Paraburkholderia</taxon>
    </lineage>
</organism>
<protein>
    <submittedName>
        <fullName evidence="1">Uncharacterized protein</fullName>
    </submittedName>
</protein>
<sequence>MSETTRACYTFESSNAAVADRAFDETAQLNSFDSRIESKLSTRRTMKLVAREAIVQARVERGEPVDQRSTSAFLADDSGEFLGGSSQFTMPRTSFGAGSIALTALGHSASVHYSRS</sequence>
<name>A0A7Z2GCE9_9BURK</name>
<dbReference type="Proteomes" id="UP000434209">
    <property type="component" value="Chromosome 3"/>
</dbReference>
<dbReference type="EMBL" id="CP046911">
    <property type="protein sequence ID" value="QGZ59099.1"/>
    <property type="molecule type" value="Genomic_DNA"/>
</dbReference>
<evidence type="ECO:0000313" key="2">
    <source>
        <dbReference type="Proteomes" id="UP000434209"/>
    </source>
</evidence>
<gene>
    <name evidence="1" type="ORF">FAZ97_29640</name>
</gene>
<accession>A0A7Z2GCE9</accession>
<dbReference type="KEGG" id="pacp:FAZ97_29640"/>
<proteinExistence type="predicted"/>